<accession>A0A182NWG3</accession>
<dbReference type="EnsemblMetazoa" id="ADIR014237-RA">
    <property type="protein sequence ID" value="ADIR014237-PA"/>
    <property type="gene ID" value="ADIR014237"/>
</dbReference>
<protein>
    <submittedName>
        <fullName evidence="2">Uncharacterized protein</fullName>
    </submittedName>
</protein>
<evidence type="ECO:0000313" key="2">
    <source>
        <dbReference type="EnsemblMetazoa" id="ADIR014237-PA"/>
    </source>
</evidence>
<evidence type="ECO:0000313" key="3">
    <source>
        <dbReference type="Proteomes" id="UP000075884"/>
    </source>
</evidence>
<proteinExistence type="predicted"/>
<sequence length="78" mass="8833">AANRYGLIHTRAATVANGIDVPAHREPRYTHPEKGVTSERKRERESEKTAHNETKRGGKKHIKVSTKNPENLNRLPII</sequence>
<reference evidence="2" key="2">
    <citation type="submission" date="2020-05" db="UniProtKB">
        <authorList>
            <consortium name="EnsemblMetazoa"/>
        </authorList>
    </citation>
    <scope>IDENTIFICATION</scope>
    <source>
        <strain evidence="2">WRAIR2</strain>
    </source>
</reference>
<name>A0A182NWG3_9DIPT</name>
<evidence type="ECO:0000256" key="1">
    <source>
        <dbReference type="SAM" id="MobiDB-lite"/>
    </source>
</evidence>
<feature type="region of interest" description="Disordered" evidence="1">
    <location>
        <begin position="23"/>
        <end position="78"/>
    </location>
</feature>
<keyword evidence="3" id="KW-1185">Reference proteome</keyword>
<dbReference type="Proteomes" id="UP000075884">
    <property type="component" value="Unassembled WGS sequence"/>
</dbReference>
<feature type="compositionally biased region" description="Basic and acidic residues" evidence="1">
    <location>
        <begin position="23"/>
        <end position="56"/>
    </location>
</feature>
<reference evidence="3" key="1">
    <citation type="submission" date="2013-03" db="EMBL/GenBank/DDBJ databases">
        <title>The Genome Sequence of Anopheles dirus WRAIR2.</title>
        <authorList>
            <consortium name="The Broad Institute Genomics Platform"/>
            <person name="Neafsey D.E."/>
            <person name="Walton C."/>
            <person name="Walker B."/>
            <person name="Young S.K."/>
            <person name="Zeng Q."/>
            <person name="Gargeya S."/>
            <person name="Fitzgerald M."/>
            <person name="Haas B."/>
            <person name="Abouelleil A."/>
            <person name="Allen A.W."/>
            <person name="Alvarado L."/>
            <person name="Arachchi H.M."/>
            <person name="Berlin A.M."/>
            <person name="Chapman S.B."/>
            <person name="Gainer-Dewar J."/>
            <person name="Goldberg J."/>
            <person name="Griggs A."/>
            <person name="Gujja S."/>
            <person name="Hansen M."/>
            <person name="Howarth C."/>
            <person name="Imamovic A."/>
            <person name="Ireland A."/>
            <person name="Larimer J."/>
            <person name="McCowan C."/>
            <person name="Murphy C."/>
            <person name="Pearson M."/>
            <person name="Poon T.W."/>
            <person name="Priest M."/>
            <person name="Roberts A."/>
            <person name="Saif S."/>
            <person name="Shea T."/>
            <person name="Sisk P."/>
            <person name="Sykes S."/>
            <person name="Wortman J."/>
            <person name="Nusbaum C."/>
            <person name="Birren B."/>
        </authorList>
    </citation>
    <scope>NUCLEOTIDE SEQUENCE [LARGE SCALE GENOMIC DNA]</scope>
    <source>
        <strain evidence="3">WRAIR2</strain>
    </source>
</reference>
<dbReference type="VEuPathDB" id="VectorBase:ADIR014237"/>
<dbReference type="AlphaFoldDB" id="A0A182NWG3"/>
<organism evidence="2 3">
    <name type="scientific">Anopheles dirus</name>
    <dbReference type="NCBI Taxonomy" id="7168"/>
    <lineage>
        <taxon>Eukaryota</taxon>
        <taxon>Metazoa</taxon>
        <taxon>Ecdysozoa</taxon>
        <taxon>Arthropoda</taxon>
        <taxon>Hexapoda</taxon>
        <taxon>Insecta</taxon>
        <taxon>Pterygota</taxon>
        <taxon>Neoptera</taxon>
        <taxon>Endopterygota</taxon>
        <taxon>Diptera</taxon>
        <taxon>Nematocera</taxon>
        <taxon>Culicoidea</taxon>
        <taxon>Culicidae</taxon>
        <taxon>Anophelinae</taxon>
        <taxon>Anopheles</taxon>
    </lineage>
</organism>